<keyword evidence="4" id="KW-0472">Membrane</keyword>
<evidence type="ECO:0000313" key="7">
    <source>
        <dbReference type="EMBL" id="GGA94345.1"/>
    </source>
</evidence>
<comment type="subcellular location">
    <subcellularLocation>
        <location evidence="1">Cell outer membrane</location>
    </subcellularLocation>
</comment>
<comment type="similarity">
    <text evidence="2">Belongs to the nucleoside-specific channel-forming outer membrane porin (Tsx) (TC 1.B.10) family.</text>
</comment>
<dbReference type="Proteomes" id="UP000651977">
    <property type="component" value="Unassembled WGS sequence"/>
</dbReference>
<feature type="signal peptide" evidence="6">
    <location>
        <begin position="1"/>
        <end position="21"/>
    </location>
</feature>
<evidence type="ECO:0000256" key="2">
    <source>
        <dbReference type="ARBA" id="ARBA00008728"/>
    </source>
</evidence>
<comment type="caution">
    <text evidence="7">The sequence shown here is derived from an EMBL/GenBank/DDBJ whole genome shotgun (WGS) entry which is preliminary data.</text>
</comment>
<dbReference type="Gene3D" id="2.40.230.20">
    <property type="entry name" value="Nucleoside-specific channel-forming protein, Tsx-like"/>
    <property type="match status" value="1"/>
</dbReference>
<dbReference type="InterPro" id="IPR018013">
    <property type="entry name" value="Channel_Tsx-like"/>
</dbReference>
<evidence type="ECO:0000256" key="4">
    <source>
        <dbReference type="ARBA" id="ARBA00023136"/>
    </source>
</evidence>
<accession>A0ABQ1HWK9</accession>
<gene>
    <name evidence="7" type="ORF">GCM10007414_03780</name>
</gene>
<keyword evidence="8" id="KW-1185">Reference proteome</keyword>
<evidence type="ECO:0000256" key="3">
    <source>
        <dbReference type="ARBA" id="ARBA00022729"/>
    </source>
</evidence>
<dbReference type="EMBL" id="BMDY01000002">
    <property type="protein sequence ID" value="GGA94345.1"/>
    <property type="molecule type" value="Genomic_DNA"/>
</dbReference>
<sequence length="278" mass="31189">MNKLALAGAALIAATSLTSHAAEIGDDVHANDFHWMQLNLMHTIDQKPHDIDQGYKDTYLEFEFGGRSGYFDFYGYVDVFDITNSESSSKHETGGMFMKFAPRLSLDAVTGKDLSFGPVQELYIANLNNFGQQQQEHFIGLGADVALPWFGKVGMNLYSRYSVKNFGNEDEGSFNGFQFSANWFKPVYFFDNGSFISYQGYWDHMFAANGYSSQANRTTSGGQTYHGIYWHSDRFAAGYGLKSFYDTYGMRDGFAAYPGGSPLETTGFGHYFSITYKI</sequence>
<dbReference type="InterPro" id="IPR003055">
    <property type="entry name" value="Channel_Tsx"/>
</dbReference>
<keyword evidence="3 6" id="KW-0732">Signal</keyword>
<evidence type="ECO:0000256" key="6">
    <source>
        <dbReference type="SAM" id="SignalP"/>
    </source>
</evidence>
<dbReference type="Pfam" id="PF03502">
    <property type="entry name" value="Channel_Tsx"/>
    <property type="match status" value="1"/>
</dbReference>
<organism evidence="7 8">
    <name type="scientific">Agarivorans gilvus</name>
    <dbReference type="NCBI Taxonomy" id="680279"/>
    <lineage>
        <taxon>Bacteria</taxon>
        <taxon>Pseudomonadati</taxon>
        <taxon>Pseudomonadota</taxon>
        <taxon>Gammaproteobacteria</taxon>
        <taxon>Alteromonadales</taxon>
        <taxon>Alteromonadaceae</taxon>
        <taxon>Agarivorans</taxon>
    </lineage>
</organism>
<protein>
    <submittedName>
        <fullName evidence="7">Outer membrane protein</fullName>
    </submittedName>
</protein>
<dbReference type="SUPFAM" id="SSF111364">
    <property type="entry name" value="Tsx-like channel"/>
    <property type="match status" value="1"/>
</dbReference>
<keyword evidence="5" id="KW-0998">Cell outer membrane</keyword>
<evidence type="ECO:0000256" key="1">
    <source>
        <dbReference type="ARBA" id="ARBA00004442"/>
    </source>
</evidence>
<proteinExistence type="inferred from homology"/>
<dbReference type="InterPro" id="IPR036777">
    <property type="entry name" value="Channel_Tsx-like_sf"/>
</dbReference>
<reference evidence="8" key="1">
    <citation type="journal article" date="2019" name="Int. J. Syst. Evol. Microbiol.">
        <title>The Global Catalogue of Microorganisms (GCM) 10K type strain sequencing project: providing services to taxonomists for standard genome sequencing and annotation.</title>
        <authorList>
            <consortium name="The Broad Institute Genomics Platform"/>
            <consortium name="The Broad Institute Genome Sequencing Center for Infectious Disease"/>
            <person name="Wu L."/>
            <person name="Ma J."/>
        </authorList>
    </citation>
    <scope>NUCLEOTIDE SEQUENCE [LARGE SCALE GENOMIC DNA]</scope>
    <source>
        <strain evidence="8">CGMCC 1.10131</strain>
    </source>
</reference>
<dbReference type="PRINTS" id="PR01277">
    <property type="entry name" value="CHANNELTSX"/>
</dbReference>
<feature type="chain" id="PRO_5045949078" evidence="6">
    <location>
        <begin position="22"/>
        <end position="278"/>
    </location>
</feature>
<evidence type="ECO:0000256" key="5">
    <source>
        <dbReference type="ARBA" id="ARBA00023237"/>
    </source>
</evidence>
<evidence type="ECO:0000313" key="8">
    <source>
        <dbReference type="Proteomes" id="UP000651977"/>
    </source>
</evidence>
<dbReference type="RefSeq" id="WP_055731411.1">
    <property type="nucleotide sequence ID" value="NZ_BMDY01000002.1"/>
</dbReference>
<name>A0ABQ1HWK9_9ALTE</name>